<keyword evidence="3" id="KW-1185">Reference proteome</keyword>
<evidence type="ECO:0008006" key="4">
    <source>
        <dbReference type="Google" id="ProtNLM"/>
    </source>
</evidence>
<organism evidence="2 3">
    <name type="scientific">Dothistroma septosporum (strain NZE10 / CBS 128990)</name>
    <name type="common">Red band needle blight fungus</name>
    <name type="synonym">Mycosphaerella pini</name>
    <dbReference type="NCBI Taxonomy" id="675120"/>
    <lineage>
        <taxon>Eukaryota</taxon>
        <taxon>Fungi</taxon>
        <taxon>Dikarya</taxon>
        <taxon>Ascomycota</taxon>
        <taxon>Pezizomycotina</taxon>
        <taxon>Dothideomycetes</taxon>
        <taxon>Dothideomycetidae</taxon>
        <taxon>Mycosphaerellales</taxon>
        <taxon>Mycosphaerellaceae</taxon>
        <taxon>Dothistroma</taxon>
    </lineage>
</organism>
<dbReference type="HOGENOM" id="CLU_018249_1_1_1"/>
<dbReference type="OrthoDB" id="5427350at2759"/>
<feature type="chain" id="PRO_5004029524" description="ASST-domain-containing protein" evidence="1">
    <location>
        <begin position="22"/>
        <end position="536"/>
    </location>
</feature>
<accession>M2XZS0</accession>
<gene>
    <name evidence="2" type="ORF">DOTSEDRAFT_57685</name>
</gene>
<evidence type="ECO:0000313" key="2">
    <source>
        <dbReference type="EMBL" id="EME38173.1"/>
    </source>
</evidence>
<feature type="signal peptide" evidence="1">
    <location>
        <begin position="1"/>
        <end position="21"/>
    </location>
</feature>
<sequence length="536" mass="59866">MLAGPISLYAALAFLLATVNAALDLAFDDDGDLSHYVTRPEIKAPLFEVAIYEPERITPGYWFVAPYVHILQDRMARKYYQPCQTGPAIYDASGELVWSGACVVGNQNTCDFRVFTANGSDYLSAIVTHWPSVDPIGHGIILDGSMQIKQRLDTPNTLTPFNMHEFNVLDDGKTGMHIVQKVEVADVSHLDANGQQSGLVINMGIREFDLHTNKTIFMWWAQDYVNLNASSFPPRFLNGPFPNGWDWLHLNAIDKSPEGDYLVTARYTDAVYKVSGKDGHIMWSLGGTTSSFQLQDFNFSRPHDARFVSTGETTQTITLLDNGGCEESKTSDVSSALIIDLDMSSEPWTAKVQKRWTRPDNGRSDKRGNFQLLPNGNAFIGWSENSYMTEHPPSGDLLMQAQFTSTRFVTYRSYKFNFTSAPSEPPIMKGFVYGEDEARSVSVYYVSWNGATEVSRWEFYSGGGELLGSVARTGFETMFQQSARYVETVYAQAVDRNGDVLGKSKVVHVVAPASWERPREDEMMGARGGKFDRSEL</sequence>
<dbReference type="Pfam" id="PF14269">
    <property type="entry name" value="Arylsulfotran_2"/>
    <property type="match status" value="1"/>
</dbReference>
<evidence type="ECO:0000313" key="3">
    <source>
        <dbReference type="Proteomes" id="UP000016933"/>
    </source>
</evidence>
<dbReference type="InterPro" id="IPR053143">
    <property type="entry name" value="Arylsulfate_ST"/>
</dbReference>
<reference evidence="3" key="1">
    <citation type="journal article" date="2012" name="PLoS Genet.">
        <title>The genomes of the fungal plant pathogens Cladosporium fulvum and Dothistroma septosporum reveal adaptation to different hosts and lifestyles but also signatures of common ancestry.</title>
        <authorList>
            <person name="de Wit P.J.G.M."/>
            <person name="van der Burgt A."/>
            <person name="Oekmen B."/>
            <person name="Stergiopoulos I."/>
            <person name="Abd-Elsalam K.A."/>
            <person name="Aerts A.L."/>
            <person name="Bahkali A.H."/>
            <person name="Beenen H.G."/>
            <person name="Chettri P."/>
            <person name="Cox M.P."/>
            <person name="Datema E."/>
            <person name="de Vries R.P."/>
            <person name="Dhillon B."/>
            <person name="Ganley A.R."/>
            <person name="Griffiths S.A."/>
            <person name="Guo Y."/>
            <person name="Hamelin R.C."/>
            <person name="Henrissat B."/>
            <person name="Kabir M.S."/>
            <person name="Jashni M.K."/>
            <person name="Kema G."/>
            <person name="Klaubauf S."/>
            <person name="Lapidus A."/>
            <person name="Levasseur A."/>
            <person name="Lindquist E."/>
            <person name="Mehrabi R."/>
            <person name="Ohm R.A."/>
            <person name="Owen T.J."/>
            <person name="Salamov A."/>
            <person name="Schwelm A."/>
            <person name="Schijlen E."/>
            <person name="Sun H."/>
            <person name="van den Burg H.A."/>
            <person name="van Ham R.C.H.J."/>
            <person name="Zhang S."/>
            <person name="Goodwin S.B."/>
            <person name="Grigoriev I.V."/>
            <person name="Collemare J."/>
            <person name="Bradshaw R.E."/>
        </authorList>
    </citation>
    <scope>NUCLEOTIDE SEQUENCE [LARGE SCALE GENOMIC DNA]</scope>
    <source>
        <strain evidence="3">NZE10 / CBS 128990</strain>
    </source>
</reference>
<dbReference type="PANTHER" id="PTHR35340:SF8">
    <property type="entry name" value="ASST-DOMAIN-CONTAINING PROTEIN"/>
    <property type="match status" value="1"/>
</dbReference>
<keyword evidence="1" id="KW-0732">Signal</keyword>
<dbReference type="Proteomes" id="UP000016933">
    <property type="component" value="Unassembled WGS sequence"/>
</dbReference>
<dbReference type="OMA" id="WDPENEF"/>
<dbReference type="PANTHER" id="PTHR35340">
    <property type="entry name" value="PQQ ENZYME REPEAT PROTEIN-RELATED"/>
    <property type="match status" value="1"/>
</dbReference>
<dbReference type="eggNOG" id="ENOG502SI58">
    <property type="taxonomic scope" value="Eukaryota"/>
</dbReference>
<protein>
    <recommendedName>
        <fullName evidence="4">ASST-domain-containing protein</fullName>
    </recommendedName>
</protein>
<proteinExistence type="predicted"/>
<dbReference type="STRING" id="675120.M2XZS0"/>
<dbReference type="InterPro" id="IPR039535">
    <property type="entry name" value="ASST-like"/>
</dbReference>
<reference evidence="2 3" key="2">
    <citation type="journal article" date="2012" name="PLoS Pathog.">
        <title>Diverse lifestyles and strategies of plant pathogenesis encoded in the genomes of eighteen Dothideomycetes fungi.</title>
        <authorList>
            <person name="Ohm R.A."/>
            <person name="Feau N."/>
            <person name="Henrissat B."/>
            <person name="Schoch C.L."/>
            <person name="Horwitz B.A."/>
            <person name="Barry K.W."/>
            <person name="Condon B.J."/>
            <person name="Copeland A.C."/>
            <person name="Dhillon B."/>
            <person name="Glaser F."/>
            <person name="Hesse C.N."/>
            <person name="Kosti I."/>
            <person name="LaButti K."/>
            <person name="Lindquist E.A."/>
            <person name="Lucas S."/>
            <person name="Salamov A.A."/>
            <person name="Bradshaw R.E."/>
            <person name="Ciuffetti L."/>
            <person name="Hamelin R.C."/>
            <person name="Kema G.H.J."/>
            <person name="Lawrence C."/>
            <person name="Scott J.A."/>
            <person name="Spatafora J.W."/>
            <person name="Turgeon B.G."/>
            <person name="de Wit P.J.G.M."/>
            <person name="Zhong S."/>
            <person name="Goodwin S.B."/>
            <person name="Grigoriev I.V."/>
        </authorList>
    </citation>
    <scope>NUCLEOTIDE SEQUENCE [LARGE SCALE GENOMIC DNA]</scope>
    <source>
        <strain evidence="3">NZE10 / CBS 128990</strain>
    </source>
</reference>
<name>M2XZS0_DOTSN</name>
<evidence type="ECO:0000256" key="1">
    <source>
        <dbReference type="SAM" id="SignalP"/>
    </source>
</evidence>
<dbReference type="EMBL" id="KB446548">
    <property type="protein sequence ID" value="EME38173.1"/>
    <property type="molecule type" value="Genomic_DNA"/>
</dbReference>
<dbReference type="AlphaFoldDB" id="M2XZS0"/>